<reference evidence="2" key="1">
    <citation type="submission" date="2024-06" db="EMBL/GenBank/DDBJ databases">
        <title>Multi-omics analyses provide insights into the biosynthesis of the anticancer antibiotic pleurotin in Hohenbuehelia grisea.</title>
        <authorList>
            <person name="Weaver J.A."/>
            <person name="Alberti F."/>
        </authorList>
    </citation>
    <scope>NUCLEOTIDE SEQUENCE [LARGE SCALE GENOMIC DNA]</scope>
    <source>
        <strain evidence="2">T-177</strain>
    </source>
</reference>
<proteinExistence type="predicted"/>
<dbReference type="EMBL" id="JASNQZ010000015">
    <property type="protein sequence ID" value="KAL0947678.1"/>
    <property type="molecule type" value="Genomic_DNA"/>
</dbReference>
<dbReference type="Gene3D" id="3.90.79.10">
    <property type="entry name" value="Nucleoside Triphosphate Pyrophosphohydrolase"/>
    <property type="match status" value="1"/>
</dbReference>
<organism evidence="1 2">
    <name type="scientific">Hohenbuehelia grisea</name>
    <dbReference type="NCBI Taxonomy" id="104357"/>
    <lineage>
        <taxon>Eukaryota</taxon>
        <taxon>Fungi</taxon>
        <taxon>Dikarya</taxon>
        <taxon>Basidiomycota</taxon>
        <taxon>Agaricomycotina</taxon>
        <taxon>Agaricomycetes</taxon>
        <taxon>Agaricomycetidae</taxon>
        <taxon>Agaricales</taxon>
        <taxon>Pleurotineae</taxon>
        <taxon>Pleurotaceae</taxon>
        <taxon>Hohenbuehelia</taxon>
    </lineage>
</organism>
<evidence type="ECO:0000313" key="2">
    <source>
        <dbReference type="Proteomes" id="UP001556367"/>
    </source>
</evidence>
<comment type="caution">
    <text evidence="1">The sequence shown here is derived from an EMBL/GenBank/DDBJ whole genome shotgun (WGS) entry which is preliminary data.</text>
</comment>
<keyword evidence="2" id="KW-1185">Reference proteome</keyword>
<accession>A0ABR3IWK8</accession>
<sequence length="106" mass="12233">MKEGLDWTFHIDIYRADDYSGTITESDEMLPVWFNVPARHAIAEVTASPSGFGDHPTYVPYHKMWGSDVHWLPFVISRQFFMGRTSFSADNSLLRWWFGVARSSSL</sequence>
<protein>
    <submittedName>
        <fullName evidence="1">Uncharacterized protein</fullName>
    </submittedName>
</protein>
<evidence type="ECO:0000313" key="1">
    <source>
        <dbReference type="EMBL" id="KAL0947678.1"/>
    </source>
</evidence>
<gene>
    <name evidence="1" type="ORF">HGRIS_013766</name>
</gene>
<name>A0ABR3IWK8_9AGAR</name>
<dbReference type="Proteomes" id="UP001556367">
    <property type="component" value="Unassembled WGS sequence"/>
</dbReference>